<keyword evidence="2 7" id="KW-0732">Signal</keyword>
<dbReference type="Proteomes" id="UP000249725">
    <property type="component" value="Unassembled WGS sequence"/>
</dbReference>
<dbReference type="InterPro" id="IPR043146">
    <property type="entry name" value="Penicillin_amidase_N_B-knob"/>
</dbReference>
<keyword evidence="3" id="KW-0378">Hydrolase</keyword>
<comment type="similarity">
    <text evidence="1">Belongs to the peptidase S45 family.</text>
</comment>
<name>A0A328A8X4_9CAUL</name>
<dbReference type="InterPro" id="IPR023343">
    <property type="entry name" value="Penicillin_amidase_dom1"/>
</dbReference>
<evidence type="ECO:0000256" key="6">
    <source>
        <dbReference type="PIRSR" id="PIRSR001227-2"/>
    </source>
</evidence>
<reference evidence="9" key="1">
    <citation type="submission" date="2018-05" db="EMBL/GenBank/DDBJ databases">
        <authorList>
            <person name="Li X."/>
        </authorList>
    </citation>
    <scope>NUCLEOTIDE SEQUENCE [LARGE SCALE GENOMIC DNA]</scope>
    <source>
        <strain evidence="9">YIM 73061</strain>
    </source>
</reference>
<dbReference type="GO" id="GO:0046872">
    <property type="term" value="F:metal ion binding"/>
    <property type="evidence" value="ECO:0007669"/>
    <property type="project" value="UniProtKB-KW"/>
</dbReference>
<gene>
    <name evidence="8" type="ORF">DJ018_17905</name>
</gene>
<dbReference type="EMBL" id="QFYR01000005">
    <property type="protein sequence ID" value="RAK51030.1"/>
    <property type="molecule type" value="Genomic_DNA"/>
</dbReference>
<dbReference type="RefSeq" id="WP_111516340.1">
    <property type="nucleotide sequence ID" value="NZ_QFYR01000005.1"/>
</dbReference>
<dbReference type="Gene3D" id="3.60.20.10">
    <property type="entry name" value="Glutamine Phosphoribosylpyrophosphate, subunit 1, domain 1"/>
    <property type="match status" value="1"/>
</dbReference>
<feature type="binding site" evidence="6">
    <location>
        <position position="266"/>
    </location>
    <ligand>
        <name>Ca(2+)</name>
        <dbReference type="ChEBI" id="CHEBI:29108"/>
    </ligand>
</feature>
<feature type="binding site" evidence="6">
    <location>
        <position position="269"/>
    </location>
    <ligand>
        <name>Ca(2+)</name>
        <dbReference type="ChEBI" id="CHEBI:29108"/>
    </ligand>
</feature>
<dbReference type="PANTHER" id="PTHR34218">
    <property type="entry name" value="PEPTIDASE S45 PENICILLIN AMIDASE"/>
    <property type="match status" value="1"/>
</dbReference>
<evidence type="ECO:0000313" key="9">
    <source>
        <dbReference type="Proteomes" id="UP000249725"/>
    </source>
</evidence>
<dbReference type="Gene3D" id="1.10.1400.10">
    <property type="match status" value="1"/>
</dbReference>
<evidence type="ECO:0000256" key="4">
    <source>
        <dbReference type="ARBA" id="ARBA00023145"/>
    </source>
</evidence>
<dbReference type="InterPro" id="IPR029055">
    <property type="entry name" value="Ntn_hydrolases_N"/>
</dbReference>
<comment type="cofactor">
    <cofactor evidence="6">
        <name>Ca(2+)</name>
        <dbReference type="ChEBI" id="CHEBI:29108"/>
    </cofactor>
    <text evidence="6">Binds 1 Ca(2+) ion per dimer.</text>
</comment>
<keyword evidence="4" id="KW-0865">Zymogen</keyword>
<evidence type="ECO:0000256" key="1">
    <source>
        <dbReference type="ARBA" id="ARBA00006586"/>
    </source>
</evidence>
<dbReference type="Gene3D" id="1.10.439.10">
    <property type="entry name" value="Penicillin Amidohydrolase, domain 1"/>
    <property type="match status" value="1"/>
</dbReference>
<evidence type="ECO:0000256" key="7">
    <source>
        <dbReference type="SAM" id="SignalP"/>
    </source>
</evidence>
<accession>A0A328A8X4</accession>
<organism evidence="8 9">
    <name type="scientific">Phenylobacterium deserti</name>
    <dbReference type="NCBI Taxonomy" id="1914756"/>
    <lineage>
        <taxon>Bacteria</taxon>
        <taxon>Pseudomonadati</taxon>
        <taxon>Pseudomonadota</taxon>
        <taxon>Alphaproteobacteria</taxon>
        <taxon>Caulobacterales</taxon>
        <taxon>Caulobacteraceae</taxon>
        <taxon>Phenylobacterium</taxon>
    </lineage>
</organism>
<dbReference type="GO" id="GO:0017000">
    <property type="term" value="P:antibiotic biosynthetic process"/>
    <property type="evidence" value="ECO:0007669"/>
    <property type="project" value="InterPro"/>
</dbReference>
<evidence type="ECO:0000256" key="3">
    <source>
        <dbReference type="ARBA" id="ARBA00022801"/>
    </source>
</evidence>
<dbReference type="PIRSF" id="PIRSF001227">
    <property type="entry name" value="Pen_acylase"/>
    <property type="match status" value="1"/>
</dbReference>
<dbReference type="AlphaFoldDB" id="A0A328A8X4"/>
<dbReference type="InterPro" id="IPR002692">
    <property type="entry name" value="S45"/>
</dbReference>
<feature type="active site" description="Nucleophile" evidence="5">
    <location>
        <position position="196"/>
    </location>
</feature>
<protein>
    <submittedName>
        <fullName evidence="8">Acylase</fullName>
    </submittedName>
</protein>
<evidence type="ECO:0000256" key="5">
    <source>
        <dbReference type="PIRSR" id="PIRSR001227-1"/>
    </source>
</evidence>
<dbReference type="InterPro" id="IPR014395">
    <property type="entry name" value="Pen/GL7ACA/AHL_acylase"/>
</dbReference>
<dbReference type="Gene3D" id="2.30.120.10">
    <property type="match status" value="1"/>
</dbReference>
<keyword evidence="6" id="KW-0106">Calcium</keyword>
<feature type="signal peptide" evidence="7">
    <location>
        <begin position="1"/>
        <end position="21"/>
    </location>
</feature>
<proteinExistence type="inferred from homology"/>
<comment type="caution">
    <text evidence="8">The sequence shown here is derived from an EMBL/GenBank/DDBJ whole genome shotgun (WGS) entry which is preliminary data.</text>
</comment>
<dbReference type="SUPFAM" id="SSF56235">
    <property type="entry name" value="N-terminal nucleophile aminohydrolases (Ntn hydrolases)"/>
    <property type="match status" value="1"/>
</dbReference>
<keyword evidence="9" id="KW-1185">Reference proteome</keyword>
<dbReference type="GO" id="GO:0016811">
    <property type="term" value="F:hydrolase activity, acting on carbon-nitrogen (but not peptide) bonds, in linear amides"/>
    <property type="evidence" value="ECO:0007669"/>
    <property type="project" value="InterPro"/>
</dbReference>
<sequence>MRMTWAAGMAMAAVLTSPAVADDLARWKAQAAQVSIVRDDWGIAHVRGKSDADAVFGAVYAQAEDDFNRVETNYINAMGRLAEAEGEKAIWQDLRMKLFVDPTDLQAKYRASPAWLRKLMDAWADGLNFYLATHPDVRPRVITRFEPWMALSFTEGSIGGDIERINLAELEAFYGKTRTAALTDEQLGRFVEPTGSNGFAIAPSNTEGGHALLLINPHTSFFFRSELQMTSDEGLNAYGASTWGQFFIYQGFNATAGWMHTSSGVDAVDEFAEEIVEQNGKLFYRYGGALRPVRTETIEVPYRAADGVMARRSFTVYRTHHGPVVRSQHGKWIAVALMSKPVEALQQSFLRTKATDLKSFMKVAELKANSSNNTLFADSKGAIAYLHPQFIPRRDDRFDYTRPVDGSDPATEWKGLHALDEAPRVINPPNGWVMNTNNWPYTAAAQFSPKRASFPGYMDVFGENPRGVHADLVLKARKDFTLQRLIDAAYDPYLPAFARLLPGLFEAYDALPATDPLKGKLAEPIAALRAWDFRWSGESVPTSVAVFWGEALWSTAQPEARRLRINTYDYMADRSTPARKLAALATAVDRLQADFGDWRTPWSQINRFQRNDGAIVQTFDDAKPSIPVPFTSAQWGSLASFGARRYEGTKRYYGTSGNSFVAVVEFGTKVRARAISAGGESGGSTSPHFIDQAPRYAAGDLRDVYFHPEDLAGHVERRYRPGE</sequence>
<dbReference type="Pfam" id="PF01804">
    <property type="entry name" value="Penicil_amidase"/>
    <property type="match status" value="1"/>
</dbReference>
<evidence type="ECO:0000256" key="2">
    <source>
        <dbReference type="ARBA" id="ARBA00022729"/>
    </source>
</evidence>
<dbReference type="OrthoDB" id="9760084at2"/>
<feature type="binding site" evidence="6">
    <location>
        <position position="268"/>
    </location>
    <ligand>
        <name>Ca(2+)</name>
        <dbReference type="ChEBI" id="CHEBI:29108"/>
    </ligand>
</feature>
<keyword evidence="6" id="KW-0479">Metal-binding</keyword>
<feature type="chain" id="PRO_5016271533" evidence="7">
    <location>
        <begin position="22"/>
        <end position="723"/>
    </location>
</feature>
<dbReference type="PANTHER" id="PTHR34218:SF3">
    <property type="entry name" value="ACYL-HOMOSERINE LACTONE ACYLASE PVDQ"/>
    <property type="match status" value="1"/>
</dbReference>
<evidence type="ECO:0000313" key="8">
    <source>
        <dbReference type="EMBL" id="RAK51030.1"/>
    </source>
</evidence>
<dbReference type="InterPro" id="IPR043147">
    <property type="entry name" value="Penicillin_amidase_A-knob"/>
</dbReference>